<dbReference type="PANTHER" id="PTHR30217:SF11">
    <property type="entry name" value="UBIQUINONE BIOSYNTHESIS PROTEIN UBIV"/>
    <property type="match status" value="1"/>
</dbReference>
<feature type="binding site" evidence="1">
    <location>
        <position position="40"/>
    </location>
    <ligand>
        <name>[4Fe-4S] cluster</name>
        <dbReference type="ChEBI" id="CHEBI:49883"/>
    </ligand>
</feature>
<comment type="cofactor">
    <cofactor evidence="1">
        <name>[4Fe-4S] cluster</name>
        <dbReference type="ChEBI" id="CHEBI:49883"/>
    </cofactor>
</comment>
<dbReference type="GO" id="GO:0008233">
    <property type="term" value="F:peptidase activity"/>
    <property type="evidence" value="ECO:0007669"/>
    <property type="project" value="UniProtKB-KW"/>
</dbReference>
<dbReference type="Pfam" id="PF01136">
    <property type="entry name" value="Peptidase_U32"/>
    <property type="match status" value="1"/>
</dbReference>
<dbReference type="Proteomes" id="UP000548978">
    <property type="component" value="Unassembled WGS sequence"/>
</dbReference>
<feature type="binding site" evidence="1">
    <location>
        <position position="186"/>
    </location>
    <ligand>
        <name>[4Fe-4S] cluster</name>
        <dbReference type="ChEBI" id="CHEBI:49883"/>
    </ligand>
</feature>
<keyword evidence="2" id="KW-0378">Hydrolase</keyword>
<name>A0A7W9A105_9CAUL</name>
<keyword evidence="1" id="KW-0004">4Fe-4S</keyword>
<dbReference type="AlphaFoldDB" id="A0A7W9A105"/>
<dbReference type="RefSeq" id="WP_241153122.1">
    <property type="nucleotide sequence ID" value="NZ_JACIJB010000001.1"/>
</dbReference>
<comment type="function">
    <text evidence="1">Required for O(2)-independent ubiquinone (coenzyme Q) biosynthesis. Together with UbiU, is essential for the C6-hydroxylation reaction in the oxygen-independent ubiquinone biosynthesis pathway.</text>
</comment>
<comment type="similarity">
    <text evidence="1">Belongs to the peptidase U32 family. UbiV subfamily.</text>
</comment>
<keyword evidence="2" id="KW-0645">Protease</keyword>
<gene>
    <name evidence="1" type="primary">ubiV</name>
    <name evidence="2" type="ORF">FHS65_000151</name>
</gene>
<keyword evidence="1" id="KW-0411">Iron-sulfur</keyword>
<comment type="subunit">
    <text evidence="1">Forms a heterodimer with UbiU.</text>
</comment>
<organism evidence="2 3">
    <name type="scientific">Brevundimonas halotolerans</name>
    <dbReference type="NCBI Taxonomy" id="69670"/>
    <lineage>
        <taxon>Bacteria</taxon>
        <taxon>Pseudomonadati</taxon>
        <taxon>Pseudomonadota</taxon>
        <taxon>Alphaproteobacteria</taxon>
        <taxon>Caulobacterales</taxon>
        <taxon>Caulobacteraceae</taxon>
        <taxon>Brevundimonas</taxon>
    </lineage>
</organism>
<dbReference type="NCBIfam" id="NF011991">
    <property type="entry name" value="PRK15447.1"/>
    <property type="match status" value="1"/>
</dbReference>
<dbReference type="InterPro" id="IPR043693">
    <property type="entry name" value="UbiV"/>
</dbReference>
<dbReference type="GO" id="GO:0051539">
    <property type="term" value="F:4 iron, 4 sulfur cluster binding"/>
    <property type="evidence" value="ECO:0007669"/>
    <property type="project" value="UniProtKB-UniRule"/>
</dbReference>
<dbReference type="EMBL" id="JACIJB010000001">
    <property type="protein sequence ID" value="MBB5659433.1"/>
    <property type="molecule type" value="Genomic_DNA"/>
</dbReference>
<dbReference type="PANTHER" id="PTHR30217">
    <property type="entry name" value="PEPTIDASE U32 FAMILY"/>
    <property type="match status" value="1"/>
</dbReference>
<keyword evidence="1" id="KW-0408">Iron</keyword>
<accession>A0A7W9A105</accession>
<feature type="binding site" evidence="1">
    <location>
        <position position="190"/>
    </location>
    <ligand>
        <name>[4Fe-4S] cluster</name>
        <dbReference type="ChEBI" id="CHEBI:49883"/>
    </ligand>
</feature>
<keyword evidence="1" id="KW-0831">Ubiquinone biosynthesis</keyword>
<dbReference type="GO" id="GO:0006508">
    <property type="term" value="P:proteolysis"/>
    <property type="evidence" value="ECO:0007669"/>
    <property type="project" value="UniProtKB-KW"/>
</dbReference>
<dbReference type="GO" id="GO:0006744">
    <property type="term" value="P:ubiquinone biosynthetic process"/>
    <property type="evidence" value="ECO:0007669"/>
    <property type="project" value="UniProtKB-UniRule"/>
</dbReference>
<dbReference type="InterPro" id="IPR051454">
    <property type="entry name" value="RNA/ubiquinone_mod_enzymes"/>
</dbReference>
<comment type="caution">
    <text evidence="2">The sequence shown here is derived from an EMBL/GenBank/DDBJ whole genome shotgun (WGS) entry which is preliminary data.</text>
</comment>
<dbReference type="GO" id="GO:0046872">
    <property type="term" value="F:metal ion binding"/>
    <property type="evidence" value="ECO:0007669"/>
    <property type="project" value="UniProtKB-KW"/>
</dbReference>
<evidence type="ECO:0000313" key="3">
    <source>
        <dbReference type="Proteomes" id="UP000548978"/>
    </source>
</evidence>
<dbReference type="InterPro" id="IPR001539">
    <property type="entry name" value="Peptidase_U32"/>
</dbReference>
<evidence type="ECO:0000313" key="2">
    <source>
        <dbReference type="EMBL" id="MBB5659433.1"/>
    </source>
</evidence>
<protein>
    <recommendedName>
        <fullName evidence="1">Ubiquinone biosynthesis protein UbiV</fullName>
    </recommendedName>
</protein>
<feature type="binding site" evidence="1">
    <location>
        <position position="173"/>
    </location>
    <ligand>
        <name>[4Fe-4S] cluster</name>
        <dbReference type="ChEBI" id="CHEBI:49883"/>
    </ligand>
</feature>
<evidence type="ECO:0000256" key="1">
    <source>
        <dbReference type="HAMAP-Rule" id="MF_02233"/>
    </source>
</evidence>
<proteinExistence type="inferred from homology"/>
<dbReference type="HAMAP" id="MF_02233">
    <property type="entry name" value="UbiV"/>
    <property type="match status" value="1"/>
</dbReference>
<sequence length="300" mass="32020">MELAIGPLLFNWPTEQVEAFYARIADEAPVGTVYLGEVVCGKRQPPLQDVLARAADRLEAAGKTVIWSTLAIPSTPRERRLAAELAADPDHLIEAGDMSAVWSRAPAPFVAGPLLNVYSAPAAAELVRMGCVRLCANIELPLTSIAEIAQACPGLELELFAFGRLPLALSSRCAQARMEGLHRDACRYVCDHHPDGMDVATIEGKDFLAINGLQTLSHGCQLVDVELEALKQAGVSVLRLSPHSLDMIAVSNLFLEFSTGRIMAEELALKIEPLGPPGPLVSGYLHGMAGARWGRGGVAA</sequence>
<keyword evidence="3" id="KW-1185">Reference proteome</keyword>
<reference evidence="2 3" key="1">
    <citation type="submission" date="2020-08" db="EMBL/GenBank/DDBJ databases">
        <title>Genomic Encyclopedia of Type Strains, Phase IV (KMG-IV): sequencing the most valuable type-strain genomes for metagenomic binning, comparative biology and taxonomic classification.</title>
        <authorList>
            <person name="Goeker M."/>
        </authorList>
    </citation>
    <scope>NUCLEOTIDE SEQUENCE [LARGE SCALE GENOMIC DNA]</scope>
    <source>
        <strain evidence="2 3">DSM 24448</strain>
    </source>
</reference>
<comment type="pathway">
    <text evidence="1">Cofactor biosynthesis; ubiquinone biosynthesis.</text>
</comment>
<keyword evidence="1" id="KW-0479">Metal-binding</keyword>
<dbReference type="UniPathway" id="UPA00232"/>